<comment type="caution">
    <text evidence="2">The sequence shown here is derived from an EMBL/GenBank/DDBJ whole genome shotgun (WGS) entry which is preliminary data.</text>
</comment>
<evidence type="ECO:0000259" key="1">
    <source>
        <dbReference type="SMART" id="SM01321"/>
    </source>
</evidence>
<proteinExistence type="predicted"/>
<dbReference type="eggNOG" id="COG1943">
    <property type="taxonomic scope" value="Bacteria"/>
</dbReference>
<gene>
    <name evidence="2" type="ORF">CfE428DRAFT_2814</name>
</gene>
<dbReference type="GO" id="GO:0003677">
    <property type="term" value="F:DNA binding"/>
    <property type="evidence" value="ECO:0007669"/>
    <property type="project" value="InterPro"/>
</dbReference>
<dbReference type="SMART" id="SM01321">
    <property type="entry name" value="Y1_Tnp"/>
    <property type="match status" value="1"/>
</dbReference>
<dbReference type="InterPro" id="IPR036515">
    <property type="entry name" value="Transposase_17_sf"/>
</dbReference>
<dbReference type="NCBIfam" id="NF033573">
    <property type="entry name" value="transpos_IS200"/>
    <property type="match status" value="1"/>
</dbReference>
<evidence type="ECO:0000313" key="3">
    <source>
        <dbReference type="Proteomes" id="UP000005824"/>
    </source>
</evidence>
<dbReference type="PANTHER" id="PTHR33360">
    <property type="entry name" value="TRANSPOSASE FOR INSERTION SEQUENCE ELEMENT IS200"/>
    <property type="match status" value="1"/>
</dbReference>
<sequence>MSSTHHALYYHFVFGTKDREPWIAPAWRHRLHAYMGGLVRAADGIPTEIGGIGDHVHLLISLKPTHQLSKVMLDVKRQSSAWIHETFKLHGFSWQDGYGVFTVSYSQVDTVRNYIQRQEEHHRTRTFREEYLEFLHRHMVEFDERFV</sequence>
<dbReference type="Pfam" id="PF01797">
    <property type="entry name" value="Y1_Tnp"/>
    <property type="match status" value="1"/>
</dbReference>
<feature type="domain" description="Transposase IS200-like" evidence="1">
    <location>
        <begin position="5"/>
        <end position="118"/>
    </location>
</feature>
<dbReference type="RefSeq" id="WP_006980139.1">
    <property type="nucleotide sequence ID" value="NZ_ABVL01000007.1"/>
</dbReference>
<reference evidence="2 3" key="1">
    <citation type="journal article" date="2011" name="J. Bacteriol.">
        <title>Genome sequence of Chthoniobacter flavus Ellin428, an aerobic heterotrophic soil bacterium.</title>
        <authorList>
            <person name="Kant R."/>
            <person name="van Passel M.W."/>
            <person name="Palva A."/>
            <person name="Lucas S."/>
            <person name="Lapidus A."/>
            <person name="Glavina Del Rio T."/>
            <person name="Dalin E."/>
            <person name="Tice H."/>
            <person name="Bruce D."/>
            <person name="Goodwin L."/>
            <person name="Pitluck S."/>
            <person name="Larimer F.W."/>
            <person name="Land M.L."/>
            <person name="Hauser L."/>
            <person name="Sangwan P."/>
            <person name="de Vos W.M."/>
            <person name="Janssen P.H."/>
            <person name="Smidt H."/>
        </authorList>
    </citation>
    <scope>NUCLEOTIDE SEQUENCE [LARGE SCALE GENOMIC DNA]</scope>
    <source>
        <strain evidence="2 3">Ellin428</strain>
    </source>
</reference>
<evidence type="ECO:0000313" key="2">
    <source>
        <dbReference type="EMBL" id="EDY19638.1"/>
    </source>
</evidence>
<dbReference type="InterPro" id="IPR002686">
    <property type="entry name" value="Transposase_17"/>
</dbReference>
<dbReference type="AlphaFoldDB" id="B4D1M6"/>
<dbReference type="GO" id="GO:0004803">
    <property type="term" value="F:transposase activity"/>
    <property type="evidence" value="ECO:0007669"/>
    <property type="project" value="InterPro"/>
</dbReference>
<accession>B4D1M6</accession>
<dbReference type="Gene3D" id="3.30.70.1290">
    <property type="entry name" value="Transposase IS200-like"/>
    <property type="match status" value="1"/>
</dbReference>
<dbReference type="PANTHER" id="PTHR33360:SF2">
    <property type="entry name" value="TRANSPOSASE FOR INSERTION SEQUENCE ELEMENT IS200"/>
    <property type="match status" value="1"/>
</dbReference>
<keyword evidence="3" id="KW-1185">Reference proteome</keyword>
<dbReference type="InParanoid" id="B4D1M6"/>
<dbReference type="GO" id="GO:0006313">
    <property type="term" value="P:DNA transposition"/>
    <property type="evidence" value="ECO:0007669"/>
    <property type="project" value="InterPro"/>
</dbReference>
<protein>
    <submittedName>
        <fullName evidence="2">Transposase IS200-family protein</fullName>
    </submittedName>
</protein>
<dbReference type="Proteomes" id="UP000005824">
    <property type="component" value="Unassembled WGS sequence"/>
</dbReference>
<name>B4D1M6_9BACT</name>
<dbReference type="EMBL" id="ABVL01000007">
    <property type="protein sequence ID" value="EDY19638.1"/>
    <property type="molecule type" value="Genomic_DNA"/>
</dbReference>
<organism evidence="2 3">
    <name type="scientific">Chthoniobacter flavus Ellin428</name>
    <dbReference type="NCBI Taxonomy" id="497964"/>
    <lineage>
        <taxon>Bacteria</taxon>
        <taxon>Pseudomonadati</taxon>
        <taxon>Verrucomicrobiota</taxon>
        <taxon>Spartobacteria</taxon>
        <taxon>Chthoniobacterales</taxon>
        <taxon>Chthoniobacteraceae</taxon>
        <taxon>Chthoniobacter</taxon>
    </lineage>
</organism>
<dbReference type="STRING" id="497964.CfE428DRAFT_2814"/>
<dbReference type="SUPFAM" id="SSF143422">
    <property type="entry name" value="Transposase IS200-like"/>
    <property type="match status" value="1"/>
</dbReference>